<sequence>MKIILPSLIIFLLLNLSQSVLAAERDQTLFNQGKTVYEKVCSACHNYLPPPKNAPPMLGVSGHYHQTFTDREQAVSHIANFIQQPTKEKSKLPPMAINTWGLMPPLALPLSAEEVQAVSYWVWEIYNIECAEPTKLFFCQHFQRK</sequence>
<proteinExistence type="predicted"/>
<evidence type="ECO:0000313" key="7">
    <source>
        <dbReference type="EMBL" id="BAP58109.1"/>
    </source>
</evidence>
<feature type="signal peptide" evidence="5">
    <location>
        <begin position="1"/>
        <end position="22"/>
    </location>
</feature>
<gene>
    <name evidence="7" type="ORF">THII_3812</name>
</gene>
<reference evidence="7 8" key="1">
    <citation type="journal article" date="2014" name="ISME J.">
        <title>Ecophysiology of Thioploca ingrica as revealed by the complete genome sequence supplemented with proteomic evidence.</title>
        <authorList>
            <person name="Kojima H."/>
            <person name="Ogura Y."/>
            <person name="Yamamoto N."/>
            <person name="Togashi T."/>
            <person name="Mori H."/>
            <person name="Watanabe T."/>
            <person name="Nemoto F."/>
            <person name="Kurokawa K."/>
            <person name="Hayashi T."/>
            <person name="Fukui M."/>
        </authorList>
    </citation>
    <scope>NUCLEOTIDE SEQUENCE [LARGE SCALE GENOMIC DNA]</scope>
</reference>
<evidence type="ECO:0000256" key="1">
    <source>
        <dbReference type="ARBA" id="ARBA00022617"/>
    </source>
</evidence>
<name>A0A090AKL2_9GAMM</name>
<dbReference type="Pfam" id="PF13442">
    <property type="entry name" value="Cytochrome_CBB3"/>
    <property type="match status" value="1"/>
</dbReference>
<dbReference type="EMBL" id="AP014633">
    <property type="protein sequence ID" value="BAP58109.1"/>
    <property type="molecule type" value="Genomic_DNA"/>
</dbReference>
<evidence type="ECO:0000256" key="4">
    <source>
        <dbReference type="PROSITE-ProRule" id="PRU00433"/>
    </source>
</evidence>
<accession>A0A090AKL2</accession>
<evidence type="ECO:0000256" key="2">
    <source>
        <dbReference type="ARBA" id="ARBA00022723"/>
    </source>
</evidence>
<dbReference type="AlphaFoldDB" id="A0A090AKL2"/>
<dbReference type="GO" id="GO:0020037">
    <property type="term" value="F:heme binding"/>
    <property type="evidence" value="ECO:0007669"/>
    <property type="project" value="InterPro"/>
</dbReference>
<keyword evidence="3 4" id="KW-0408">Iron</keyword>
<dbReference type="InterPro" id="IPR036909">
    <property type="entry name" value="Cyt_c-like_dom_sf"/>
</dbReference>
<dbReference type="GO" id="GO:0046872">
    <property type="term" value="F:metal ion binding"/>
    <property type="evidence" value="ECO:0007669"/>
    <property type="project" value="UniProtKB-KW"/>
</dbReference>
<dbReference type="STRING" id="40754.THII_3812"/>
<dbReference type="Gene3D" id="1.10.760.10">
    <property type="entry name" value="Cytochrome c-like domain"/>
    <property type="match status" value="1"/>
</dbReference>
<dbReference type="KEGG" id="tig:THII_3812"/>
<protein>
    <submittedName>
        <fullName evidence="7">Cytochrome c</fullName>
    </submittedName>
</protein>
<dbReference type="HOGENOM" id="CLU_126606_1_0_6"/>
<keyword evidence="8" id="KW-1185">Reference proteome</keyword>
<evidence type="ECO:0000313" key="8">
    <source>
        <dbReference type="Proteomes" id="UP000031623"/>
    </source>
</evidence>
<dbReference type="PROSITE" id="PS51007">
    <property type="entry name" value="CYTC"/>
    <property type="match status" value="1"/>
</dbReference>
<dbReference type="Proteomes" id="UP000031623">
    <property type="component" value="Chromosome"/>
</dbReference>
<dbReference type="GO" id="GO:0009055">
    <property type="term" value="F:electron transfer activity"/>
    <property type="evidence" value="ECO:0007669"/>
    <property type="project" value="InterPro"/>
</dbReference>
<evidence type="ECO:0000259" key="6">
    <source>
        <dbReference type="PROSITE" id="PS51007"/>
    </source>
</evidence>
<feature type="chain" id="PRO_5001852812" evidence="5">
    <location>
        <begin position="23"/>
        <end position="145"/>
    </location>
</feature>
<dbReference type="InterPro" id="IPR009056">
    <property type="entry name" value="Cyt_c-like_dom"/>
</dbReference>
<dbReference type="SUPFAM" id="SSF46626">
    <property type="entry name" value="Cytochrome c"/>
    <property type="match status" value="1"/>
</dbReference>
<dbReference type="OrthoDB" id="9805828at2"/>
<keyword evidence="1 4" id="KW-0349">Heme</keyword>
<organism evidence="7 8">
    <name type="scientific">Thioploca ingrica</name>
    <dbReference type="NCBI Taxonomy" id="40754"/>
    <lineage>
        <taxon>Bacteria</taxon>
        <taxon>Pseudomonadati</taxon>
        <taxon>Pseudomonadota</taxon>
        <taxon>Gammaproteobacteria</taxon>
        <taxon>Thiotrichales</taxon>
        <taxon>Thiotrichaceae</taxon>
        <taxon>Thioploca</taxon>
    </lineage>
</organism>
<keyword evidence="5" id="KW-0732">Signal</keyword>
<feature type="domain" description="Cytochrome c" evidence="6">
    <location>
        <begin position="28"/>
        <end position="126"/>
    </location>
</feature>
<evidence type="ECO:0000256" key="3">
    <source>
        <dbReference type="ARBA" id="ARBA00023004"/>
    </source>
</evidence>
<keyword evidence="2 4" id="KW-0479">Metal-binding</keyword>
<evidence type="ECO:0000256" key="5">
    <source>
        <dbReference type="SAM" id="SignalP"/>
    </source>
</evidence>